<feature type="region of interest" description="Disordered" evidence="1">
    <location>
        <begin position="406"/>
        <end position="464"/>
    </location>
</feature>
<dbReference type="GO" id="GO:0099041">
    <property type="term" value="P:vesicle tethering to Golgi"/>
    <property type="evidence" value="ECO:0007669"/>
    <property type="project" value="TreeGrafter"/>
</dbReference>
<evidence type="ECO:0000259" key="2">
    <source>
        <dbReference type="PROSITE" id="PS50086"/>
    </source>
</evidence>
<reference evidence="3" key="1">
    <citation type="journal article" date="2012" name="Proc. Natl. Acad. Sci. U.S.A.">
        <title>Antigenic diversity is generated by distinct evolutionary mechanisms in African trypanosome species.</title>
        <authorList>
            <person name="Jackson A.P."/>
            <person name="Berry A."/>
            <person name="Aslett M."/>
            <person name="Allison H.C."/>
            <person name="Burton P."/>
            <person name="Vavrova-Anderson J."/>
            <person name="Brown R."/>
            <person name="Browne H."/>
            <person name="Corton N."/>
            <person name="Hauser H."/>
            <person name="Gamble J."/>
            <person name="Gilderthorp R."/>
            <person name="Marcello L."/>
            <person name="McQuillan J."/>
            <person name="Otto T.D."/>
            <person name="Quail M.A."/>
            <person name="Sanders M.J."/>
            <person name="van Tonder A."/>
            <person name="Ginger M.L."/>
            <person name="Field M.C."/>
            <person name="Barry J.D."/>
            <person name="Hertz-Fowler C."/>
            <person name="Berriman M."/>
        </authorList>
    </citation>
    <scope>NUCLEOTIDE SEQUENCE</scope>
    <source>
        <strain evidence="3">IL3000</strain>
    </source>
</reference>
<dbReference type="Gene3D" id="1.10.472.80">
    <property type="entry name" value="Ypt/Rab-GAP domain of gyp1p, domain 3"/>
    <property type="match status" value="1"/>
</dbReference>
<dbReference type="EMBL" id="HE575319">
    <property type="protein sequence ID" value="CCC90901.1"/>
    <property type="molecule type" value="Genomic_DNA"/>
</dbReference>
<name>G0UNE1_TRYCI</name>
<sequence length="561" mass="61574">MLPSGLEALNMLFHLLEAMCKDHVPPEASRTYDGALRPLCRLLLQYHDPELSLHLDRHLVDVSNYMLSWLRRHFVTGNDCAAAIRIWDWLLTADDPSLGMYLAIAYLIFHRQEFLLLTTKEGLQEALESLKFQVEVPEGKEASYPQPSCGGPKTFSCPTSGKVLLQNANVVRLNTPCVTRQVIKSLLYPGEYGRKCARNIQKSPEELAHYYSSLATLPLECGDYLHSFAATPAKENGEPPLKYTVMDCRARVSYEAARLPTAVHVGDEIDFDMEKISKVVSSFAGVRGEHICVFGTGRQITEEINLLNVLSLRLVEGFFPYISCGRFRSIIPLIKAGEVAIMGSAVEGGVQRMKGDIGEVGKAVISGILQRVELTDVSGKAKEGMEVAKSWGLGFIKRVGGRLKTKEGDESAQHAAKTLETTTTDVGEVAPGKVDSFPRPESNPAKKDVFSQGRGNNPSRHIFSLGDDANDNDDFDLIETVSPQRVSATKAAVEKKRAETTIESSSAPSVVNERAREMSGAQEKLSAAESVAAPPKEITLANDNLENEIDEEFEKLFGDTA</sequence>
<feature type="region of interest" description="Disordered" evidence="1">
    <location>
        <begin position="497"/>
        <end position="532"/>
    </location>
</feature>
<dbReference type="PROSITE" id="PS50086">
    <property type="entry name" value="TBC_RABGAP"/>
    <property type="match status" value="1"/>
</dbReference>
<dbReference type="GO" id="GO:0042147">
    <property type="term" value="P:retrograde transport, endosome to Golgi"/>
    <property type="evidence" value="ECO:0007669"/>
    <property type="project" value="InterPro"/>
</dbReference>
<dbReference type="Pfam" id="PF00566">
    <property type="entry name" value="RabGAP-TBC"/>
    <property type="match status" value="1"/>
</dbReference>
<dbReference type="VEuPathDB" id="TriTrypDB:TcIL3000_6_1330"/>
<gene>
    <name evidence="3" type="ORF">TCIL3000_6_1330</name>
</gene>
<dbReference type="InterPro" id="IPR035969">
    <property type="entry name" value="Rab-GAP_TBC_sf"/>
</dbReference>
<dbReference type="InterPro" id="IPR039755">
    <property type="entry name" value="TBC1D23"/>
</dbReference>
<dbReference type="GO" id="GO:0005802">
    <property type="term" value="C:trans-Golgi network"/>
    <property type="evidence" value="ECO:0007669"/>
    <property type="project" value="TreeGrafter"/>
</dbReference>
<dbReference type="GO" id="GO:0005829">
    <property type="term" value="C:cytosol"/>
    <property type="evidence" value="ECO:0007669"/>
    <property type="project" value="GOC"/>
</dbReference>
<protein>
    <recommendedName>
        <fullName evidence="2">Rab-GAP TBC domain-containing protein</fullName>
    </recommendedName>
</protein>
<evidence type="ECO:0000256" key="1">
    <source>
        <dbReference type="SAM" id="MobiDB-lite"/>
    </source>
</evidence>
<feature type="domain" description="Rab-GAP TBC" evidence="2">
    <location>
        <begin position="1"/>
        <end position="94"/>
    </location>
</feature>
<organism evidence="3">
    <name type="scientific">Trypanosoma congolense (strain IL3000)</name>
    <dbReference type="NCBI Taxonomy" id="1068625"/>
    <lineage>
        <taxon>Eukaryota</taxon>
        <taxon>Discoba</taxon>
        <taxon>Euglenozoa</taxon>
        <taxon>Kinetoplastea</taxon>
        <taxon>Metakinetoplastina</taxon>
        <taxon>Trypanosomatida</taxon>
        <taxon>Trypanosomatidae</taxon>
        <taxon>Trypanosoma</taxon>
        <taxon>Nannomonas</taxon>
    </lineage>
</organism>
<dbReference type="InterPro" id="IPR000195">
    <property type="entry name" value="Rab-GAP-TBC_dom"/>
</dbReference>
<dbReference type="AlphaFoldDB" id="G0UNE1"/>
<dbReference type="PANTHER" id="PTHR13297">
    <property type="entry name" value="TBC1 DOMAIN FAMILY MEMBER 23-RELATED"/>
    <property type="match status" value="1"/>
</dbReference>
<evidence type="ECO:0000313" key="3">
    <source>
        <dbReference type="EMBL" id="CCC90901.1"/>
    </source>
</evidence>
<dbReference type="SUPFAM" id="SSF47923">
    <property type="entry name" value="Ypt/Rab-GAP domain of gyp1p"/>
    <property type="match status" value="1"/>
</dbReference>
<accession>G0UNE1</accession>
<dbReference type="PANTHER" id="PTHR13297:SF5">
    <property type="entry name" value="TBC1 DOMAIN FAMILY MEMBER 23"/>
    <property type="match status" value="1"/>
</dbReference>
<proteinExistence type="predicted"/>